<feature type="compositionally biased region" description="Basic and acidic residues" evidence="1">
    <location>
        <begin position="77"/>
        <end position="87"/>
    </location>
</feature>
<evidence type="ECO:0000313" key="3">
    <source>
        <dbReference type="Proteomes" id="UP001153069"/>
    </source>
</evidence>
<dbReference type="Proteomes" id="UP001153069">
    <property type="component" value="Unassembled WGS sequence"/>
</dbReference>
<gene>
    <name evidence="2" type="ORF">SEMRO_509_G157040.1</name>
</gene>
<feature type="compositionally biased region" description="Acidic residues" evidence="1">
    <location>
        <begin position="88"/>
        <end position="100"/>
    </location>
</feature>
<protein>
    <submittedName>
        <fullName evidence="2">Uncharacterized protein</fullName>
    </submittedName>
</protein>
<dbReference type="AlphaFoldDB" id="A0A9N8HF64"/>
<keyword evidence="3" id="KW-1185">Reference proteome</keyword>
<evidence type="ECO:0000313" key="2">
    <source>
        <dbReference type="EMBL" id="CAB9511916.1"/>
    </source>
</evidence>
<organism evidence="2 3">
    <name type="scientific">Seminavis robusta</name>
    <dbReference type="NCBI Taxonomy" id="568900"/>
    <lineage>
        <taxon>Eukaryota</taxon>
        <taxon>Sar</taxon>
        <taxon>Stramenopiles</taxon>
        <taxon>Ochrophyta</taxon>
        <taxon>Bacillariophyta</taxon>
        <taxon>Bacillariophyceae</taxon>
        <taxon>Bacillariophycidae</taxon>
        <taxon>Naviculales</taxon>
        <taxon>Naviculaceae</taxon>
        <taxon>Seminavis</taxon>
    </lineage>
</organism>
<feature type="region of interest" description="Disordered" evidence="1">
    <location>
        <begin position="65"/>
        <end position="100"/>
    </location>
</feature>
<accession>A0A9N8HF64</accession>
<reference evidence="2" key="1">
    <citation type="submission" date="2020-06" db="EMBL/GenBank/DDBJ databases">
        <authorList>
            <consortium name="Plant Systems Biology data submission"/>
        </authorList>
    </citation>
    <scope>NUCLEOTIDE SEQUENCE</scope>
    <source>
        <strain evidence="2">D6</strain>
    </source>
</reference>
<evidence type="ECO:0000256" key="1">
    <source>
        <dbReference type="SAM" id="MobiDB-lite"/>
    </source>
</evidence>
<sequence>MEFTKFGDSVMVSWIDEEKIDEDDDDEDGVVGAYMPDAFDTPDLQRGFITALKELIALPAEESTHYMSEQWFPESEWAERAQRRREEENEEEFASDDTEE</sequence>
<comment type="caution">
    <text evidence="2">The sequence shown here is derived from an EMBL/GenBank/DDBJ whole genome shotgun (WGS) entry which is preliminary data.</text>
</comment>
<proteinExistence type="predicted"/>
<dbReference type="EMBL" id="CAICTM010000508">
    <property type="protein sequence ID" value="CAB9511916.1"/>
    <property type="molecule type" value="Genomic_DNA"/>
</dbReference>
<name>A0A9N8HF64_9STRA</name>